<name>A0A1V9XPW4_9ACAR</name>
<proteinExistence type="predicted"/>
<dbReference type="OrthoDB" id="5869419at2759"/>
<comment type="subcellular location">
    <subcellularLocation>
        <location evidence="5">Nucleus</location>
    </subcellularLocation>
</comment>
<feature type="region of interest" description="Disordered" evidence="6">
    <location>
        <begin position="331"/>
        <end position="352"/>
    </location>
</feature>
<keyword evidence="2 5" id="KW-0238">DNA-binding</keyword>
<feature type="region of interest" description="Disordered" evidence="6">
    <location>
        <begin position="365"/>
        <end position="389"/>
    </location>
</feature>
<evidence type="ECO:0000256" key="6">
    <source>
        <dbReference type="SAM" id="MobiDB-lite"/>
    </source>
</evidence>
<evidence type="ECO:0000313" key="9">
    <source>
        <dbReference type="Proteomes" id="UP000192247"/>
    </source>
</evidence>
<dbReference type="InParanoid" id="A0A1V9XPW4"/>
<dbReference type="EMBL" id="MNPL01006288">
    <property type="protein sequence ID" value="OQR75511.1"/>
    <property type="molecule type" value="Genomic_DNA"/>
</dbReference>
<evidence type="ECO:0000256" key="2">
    <source>
        <dbReference type="ARBA" id="ARBA00023125"/>
    </source>
</evidence>
<gene>
    <name evidence="8" type="ORF">BIW11_08369</name>
</gene>
<dbReference type="GO" id="GO:0000978">
    <property type="term" value="F:RNA polymerase II cis-regulatory region sequence-specific DNA binding"/>
    <property type="evidence" value="ECO:0007669"/>
    <property type="project" value="InterPro"/>
</dbReference>
<accession>A0A1V9XPW4</accession>
<dbReference type="InterPro" id="IPR046360">
    <property type="entry name" value="T-box_DNA-bd"/>
</dbReference>
<protein>
    <submittedName>
        <fullName evidence="8">Brachyury protein-like</fullName>
    </submittedName>
</protein>
<keyword evidence="1" id="KW-0805">Transcription regulation</keyword>
<dbReference type="PROSITE" id="PS50252">
    <property type="entry name" value="TBOX_3"/>
    <property type="match status" value="1"/>
</dbReference>
<organism evidence="8 9">
    <name type="scientific">Tropilaelaps mercedesae</name>
    <dbReference type="NCBI Taxonomy" id="418985"/>
    <lineage>
        <taxon>Eukaryota</taxon>
        <taxon>Metazoa</taxon>
        <taxon>Ecdysozoa</taxon>
        <taxon>Arthropoda</taxon>
        <taxon>Chelicerata</taxon>
        <taxon>Arachnida</taxon>
        <taxon>Acari</taxon>
        <taxon>Parasitiformes</taxon>
        <taxon>Mesostigmata</taxon>
        <taxon>Gamasina</taxon>
        <taxon>Dermanyssoidea</taxon>
        <taxon>Laelapidae</taxon>
        <taxon>Tropilaelaps</taxon>
    </lineage>
</organism>
<dbReference type="Pfam" id="PF00907">
    <property type="entry name" value="T-box"/>
    <property type="match status" value="1"/>
</dbReference>
<dbReference type="PANTHER" id="PTHR11267:SF181">
    <property type="entry name" value="OPTOMOTOR-BLIND PROTEIN"/>
    <property type="match status" value="1"/>
</dbReference>
<feature type="domain" description="T-box" evidence="7">
    <location>
        <begin position="88"/>
        <end position="267"/>
    </location>
</feature>
<evidence type="ECO:0000256" key="1">
    <source>
        <dbReference type="ARBA" id="ARBA00023015"/>
    </source>
</evidence>
<dbReference type="GO" id="GO:0005634">
    <property type="term" value="C:nucleus"/>
    <property type="evidence" value="ECO:0007669"/>
    <property type="project" value="UniProtKB-SubCell"/>
</dbReference>
<evidence type="ECO:0000256" key="5">
    <source>
        <dbReference type="PROSITE-ProRule" id="PRU00201"/>
    </source>
</evidence>
<dbReference type="InterPro" id="IPR008967">
    <property type="entry name" value="p53-like_TF_DNA-bd_sf"/>
</dbReference>
<dbReference type="Gene3D" id="2.60.40.820">
    <property type="entry name" value="Transcription factor, T-box"/>
    <property type="match status" value="1"/>
</dbReference>
<dbReference type="InterPro" id="IPR036960">
    <property type="entry name" value="T-box_sf"/>
</dbReference>
<keyword evidence="3" id="KW-0804">Transcription</keyword>
<dbReference type="CDD" id="cd00182">
    <property type="entry name" value="T-box"/>
    <property type="match status" value="1"/>
</dbReference>
<feature type="compositionally biased region" description="Polar residues" evidence="6">
    <location>
        <begin position="372"/>
        <end position="389"/>
    </location>
</feature>
<keyword evidence="9" id="KW-1185">Reference proteome</keyword>
<dbReference type="Proteomes" id="UP000192247">
    <property type="component" value="Unassembled WGS sequence"/>
</dbReference>
<reference evidence="8 9" key="1">
    <citation type="journal article" date="2017" name="Gigascience">
        <title>Draft genome of the honey bee ectoparasitic mite, Tropilaelaps mercedesae, is shaped by the parasitic life history.</title>
        <authorList>
            <person name="Dong X."/>
            <person name="Armstrong S.D."/>
            <person name="Xia D."/>
            <person name="Makepeace B.L."/>
            <person name="Darby A.C."/>
            <person name="Kadowaki T."/>
        </authorList>
    </citation>
    <scope>NUCLEOTIDE SEQUENCE [LARGE SCALE GENOMIC DNA]</scope>
    <source>
        <strain evidence="8">Wuxi-XJTLU</strain>
    </source>
</reference>
<keyword evidence="4 5" id="KW-0539">Nucleus</keyword>
<dbReference type="GO" id="GO:0000785">
    <property type="term" value="C:chromatin"/>
    <property type="evidence" value="ECO:0007669"/>
    <property type="project" value="TreeGrafter"/>
</dbReference>
<dbReference type="GO" id="GO:0045893">
    <property type="term" value="P:positive regulation of DNA-templated transcription"/>
    <property type="evidence" value="ECO:0007669"/>
    <property type="project" value="InterPro"/>
</dbReference>
<comment type="caution">
    <text evidence="8">The sequence shown here is derived from an EMBL/GenBank/DDBJ whole genome shotgun (WGS) entry which is preliminary data.</text>
</comment>
<evidence type="ECO:0000256" key="3">
    <source>
        <dbReference type="ARBA" id="ARBA00023163"/>
    </source>
</evidence>
<sequence>MCGMLKHTAVKTCESDGDNAVQPAMDSGQMDKLVHGESAGGGQHVVAVDKTEETDSGFDDGTQSGTDKQPLCQQFRMHIREGNVDMWLLNSEVWELLHPFGHEMLINTSGRYMRPDVRVEVRGLQPEKLYHLRVRISAISPIKMSFRRGRWEYSTNEAAADISVVHEHPDSPRSGQFWLDSFIIFDAIKLYSTSACDTPTEGGDGGRLVLEPRRKYQVIIELEEALGGELHHFEFEQLQFISVTAWHSAAVKNYKVKPHQYANPTRTRPVDEVDAALGARAVPPTFQVLDERGQVVRGALNPHAVNILCKPPQAHGSARVHKLGIIHDAGISSTGGDGGTTPTLSAPSGHETQRALRLLHEPTANLEMQGDGSRTTSDLEQSDVHSQQS</sequence>
<feature type="DNA-binding region" description="T-box" evidence="5">
    <location>
        <begin position="93"/>
        <end position="267"/>
    </location>
</feature>
<dbReference type="SMART" id="SM00425">
    <property type="entry name" value="TBOX"/>
    <property type="match status" value="1"/>
</dbReference>
<dbReference type="STRING" id="418985.A0A1V9XPW4"/>
<evidence type="ECO:0000259" key="7">
    <source>
        <dbReference type="PROSITE" id="PS50252"/>
    </source>
</evidence>
<dbReference type="GO" id="GO:0001708">
    <property type="term" value="P:cell fate specification"/>
    <property type="evidence" value="ECO:0007669"/>
    <property type="project" value="TreeGrafter"/>
</dbReference>
<dbReference type="PANTHER" id="PTHR11267">
    <property type="entry name" value="T-BOX PROTEIN-RELATED"/>
    <property type="match status" value="1"/>
</dbReference>
<evidence type="ECO:0000256" key="4">
    <source>
        <dbReference type="ARBA" id="ARBA00023242"/>
    </source>
</evidence>
<dbReference type="InterPro" id="IPR001699">
    <property type="entry name" value="TF_T-box"/>
</dbReference>
<evidence type="ECO:0000313" key="8">
    <source>
        <dbReference type="EMBL" id="OQR75511.1"/>
    </source>
</evidence>
<dbReference type="GO" id="GO:0000981">
    <property type="term" value="F:DNA-binding transcription factor activity, RNA polymerase II-specific"/>
    <property type="evidence" value="ECO:0007669"/>
    <property type="project" value="TreeGrafter"/>
</dbReference>
<dbReference type="AlphaFoldDB" id="A0A1V9XPW4"/>
<dbReference type="SUPFAM" id="SSF49417">
    <property type="entry name" value="p53-like transcription factors"/>
    <property type="match status" value="1"/>
</dbReference>
<dbReference type="PRINTS" id="PR00937">
    <property type="entry name" value="TBOX"/>
</dbReference>